<dbReference type="InterPro" id="IPR007641">
    <property type="entry name" value="RNA_pol_Rpb2_7"/>
</dbReference>
<evidence type="ECO:0000256" key="4">
    <source>
        <dbReference type="ARBA" id="ARBA00012418"/>
    </source>
</evidence>
<gene>
    <name evidence="16" type="ORF">C1645_819512</name>
</gene>
<dbReference type="GO" id="GO:0003677">
    <property type="term" value="F:DNA binding"/>
    <property type="evidence" value="ECO:0007669"/>
    <property type="project" value="InterPro"/>
</dbReference>
<dbReference type="InterPro" id="IPR006592">
    <property type="entry name" value="RNA_pol_N"/>
</dbReference>
<dbReference type="InterPro" id="IPR015712">
    <property type="entry name" value="DNA-dir_RNA_pol_su2"/>
</dbReference>
<dbReference type="GO" id="GO:0000428">
    <property type="term" value="C:DNA-directed RNA polymerase complex"/>
    <property type="evidence" value="ECO:0007669"/>
    <property type="project" value="UniProtKB-KW"/>
</dbReference>
<keyword evidence="9" id="KW-0479">Metal-binding</keyword>
<dbReference type="Gene3D" id="2.40.50.150">
    <property type="match status" value="1"/>
</dbReference>
<comment type="caution">
    <text evidence="16">The sequence shown here is derived from an EMBL/GenBank/DDBJ whole genome shotgun (WGS) entry which is preliminary data.</text>
</comment>
<keyword evidence="6" id="KW-0240">DNA-directed RNA polymerase</keyword>
<dbReference type="SUPFAM" id="SSF64484">
    <property type="entry name" value="beta and beta-prime subunits of DNA dependent RNA-polymerase"/>
    <property type="match status" value="2"/>
</dbReference>
<dbReference type="OrthoDB" id="2435871at2759"/>
<dbReference type="EMBL" id="QKYT01000106">
    <property type="protein sequence ID" value="RIA93325.1"/>
    <property type="molecule type" value="Genomic_DNA"/>
</dbReference>
<evidence type="ECO:0000256" key="6">
    <source>
        <dbReference type="ARBA" id="ARBA00022478"/>
    </source>
</evidence>
<dbReference type="STRING" id="658196.A0A397TA91"/>
<comment type="similarity">
    <text evidence="1">Belongs to the RNA polymerase beta chain family.</text>
</comment>
<keyword evidence="10" id="KW-0862">Zinc</keyword>
<dbReference type="AlphaFoldDB" id="A0A397TA91"/>
<evidence type="ECO:0000256" key="10">
    <source>
        <dbReference type="ARBA" id="ARBA00022833"/>
    </source>
</evidence>
<evidence type="ECO:0000256" key="14">
    <source>
        <dbReference type="ARBA" id="ARBA00048552"/>
    </source>
</evidence>
<evidence type="ECO:0000256" key="11">
    <source>
        <dbReference type="ARBA" id="ARBA00022842"/>
    </source>
</evidence>
<dbReference type="InterPro" id="IPR037033">
    <property type="entry name" value="DNA-dir_RNAP_su2_hyb_sf"/>
</dbReference>
<dbReference type="Gene3D" id="2.40.270.10">
    <property type="entry name" value="DNA-directed RNA polymerase, subunit 2, domain 6"/>
    <property type="match status" value="1"/>
</dbReference>
<proteinExistence type="inferred from homology"/>
<evidence type="ECO:0000256" key="9">
    <source>
        <dbReference type="ARBA" id="ARBA00022723"/>
    </source>
</evidence>
<evidence type="ECO:0000256" key="7">
    <source>
        <dbReference type="ARBA" id="ARBA00022679"/>
    </source>
</evidence>
<dbReference type="Pfam" id="PF00623">
    <property type="entry name" value="RNA_pol_Rpb1_2"/>
    <property type="match status" value="2"/>
</dbReference>
<evidence type="ECO:0000313" key="17">
    <source>
        <dbReference type="Proteomes" id="UP000265703"/>
    </source>
</evidence>
<sequence length="641" mass="73201">MLRQAATLLKSQTPLIASGIEKSLFDNSPLVVRVQEKGEVDGLYVLKWLQLRRCDRVERKSKKKYLAHLDEQGIVKTEEELILMKILGKRPQKFVNASLYLPTEERGIVYQVKKKQFPKNQKEIELVEIYVVHERKIEVGDKLTTRFGNKGVVAKIVPESQMPFDEEGKTIDIIFNPLGVPTRMNSGQLLEVILASAARKLDTKLLVRPFNTLSLEAIKSISQEAGIKNFGSQKLFDGQTGLPFQQEIYNGYIYVLKLNHMVTDKFHARNTGSYSLLYQQPLKGRSRGGGQRVGEMEVGDMQAHGASYNLMEMMGPKSDDIYKRRLMRNSLYFDNRQIDLRSNNRGLFDPRIFGPYLNYECHCGKYKGKQNEGQICERCETLIALFKVLATDLSNILKISVKDLEDIIYLRSYIVVDNGLTKIIADKQLSDEIITQAQQLIEGLVQEDNPDNSETKSVFLEDYQDFLENESLLQKLSGKEGILRRYSLGKRVDYSARSVIVPNPTLQLEQVGLPDKIVFFWLDKIIQNHPVLVNRAPSLHRLSIQAFYPQLTLGNSIELHPLVTTALNADFDGDQVAIYLPLTKQCQKEAKELMLSPQHIIDPKNGYLIDNPTQDMILGIYYLTKEKKGKNLVYYDEINNI</sequence>
<keyword evidence="8" id="KW-0548">Nucleotidyltransferase</keyword>
<evidence type="ECO:0000256" key="1">
    <source>
        <dbReference type="ARBA" id="ARBA00006835"/>
    </source>
</evidence>
<evidence type="ECO:0000313" key="16">
    <source>
        <dbReference type="EMBL" id="RIA93325.1"/>
    </source>
</evidence>
<reference evidence="16 17" key="1">
    <citation type="submission" date="2018-06" db="EMBL/GenBank/DDBJ databases">
        <title>Comparative genomics reveals the genomic features of Rhizophagus irregularis, R. cerebriforme, R. diaphanum and Gigaspora rosea, and their symbiotic lifestyle signature.</title>
        <authorList>
            <person name="Morin E."/>
            <person name="San Clemente H."/>
            <person name="Chen E.C.H."/>
            <person name="De La Providencia I."/>
            <person name="Hainaut M."/>
            <person name="Kuo A."/>
            <person name="Kohler A."/>
            <person name="Murat C."/>
            <person name="Tang N."/>
            <person name="Roy S."/>
            <person name="Loubradou J."/>
            <person name="Henrissat B."/>
            <person name="Grigoriev I.V."/>
            <person name="Corradi N."/>
            <person name="Roux C."/>
            <person name="Martin F.M."/>
        </authorList>
    </citation>
    <scope>NUCLEOTIDE SEQUENCE [LARGE SCALE GENOMIC DNA]</scope>
    <source>
        <strain evidence="16 17">DAOM 227022</strain>
    </source>
</reference>
<dbReference type="GO" id="GO:0006351">
    <property type="term" value="P:DNA-templated transcription"/>
    <property type="evidence" value="ECO:0007669"/>
    <property type="project" value="InterPro"/>
</dbReference>
<dbReference type="FunFam" id="2.40.40.20:FF:000018">
    <property type="entry name" value="DNA-directed RNA polymerase subunit"/>
    <property type="match status" value="1"/>
</dbReference>
<protein>
    <recommendedName>
        <fullName evidence="5">Bifunctional DNA-directed RNA polymerase subunit beta-beta'</fullName>
        <ecNumber evidence="4">2.7.7.6</ecNumber>
    </recommendedName>
    <alternativeName>
        <fullName evidence="13">DNA-directed RNA polymerase III largest subunit</fullName>
    </alternativeName>
</protein>
<dbReference type="Pfam" id="PF00562">
    <property type="entry name" value="RNA_pol_Rpb2_6"/>
    <property type="match status" value="1"/>
</dbReference>
<organism evidence="16 17">
    <name type="scientific">Glomus cerebriforme</name>
    <dbReference type="NCBI Taxonomy" id="658196"/>
    <lineage>
        <taxon>Eukaryota</taxon>
        <taxon>Fungi</taxon>
        <taxon>Fungi incertae sedis</taxon>
        <taxon>Mucoromycota</taxon>
        <taxon>Glomeromycotina</taxon>
        <taxon>Glomeromycetes</taxon>
        <taxon>Glomerales</taxon>
        <taxon>Glomeraceae</taxon>
        <taxon>Glomus</taxon>
    </lineage>
</organism>
<dbReference type="SMART" id="SM00663">
    <property type="entry name" value="RPOLA_N"/>
    <property type="match status" value="1"/>
</dbReference>
<dbReference type="InterPro" id="IPR014724">
    <property type="entry name" value="RNA_pol_RPB2_OB-fold"/>
</dbReference>
<evidence type="ECO:0000259" key="15">
    <source>
        <dbReference type="SMART" id="SM00663"/>
    </source>
</evidence>
<dbReference type="GO" id="GO:0003899">
    <property type="term" value="F:DNA-directed RNA polymerase activity"/>
    <property type="evidence" value="ECO:0007669"/>
    <property type="project" value="UniProtKB-EC"/>
</dbReference>
<comment type="similarity">
    <text evidence="2">In the N-terminal section; belongs to the RNA polymerase beta chain family.</text>
</comment>
<keyword evidence="17" id="KW-1185">Reference proteome</keyword>
<keyword evidence="11" id="KW-0460">Magnesium</keyword>
<dbReference type="InterPro" id="IPR042102">
    <property type="entry name" value="RNA_pol_Rpb1_3_sf"/>
</dbReference>
<comment type="similarity">
    <text evidence="3">In the C-terminal section; belongs to the RNA polymerase beta' chain family.</text>
</comment>
<keyword evidence="12" id="KW-0804">Transcription</keyword>
<dbReference type="GO" id="GO:0046872">
    <property type="term" value="F:metal ion binding"/>
    <property type="evidence" value="ECO:0007669"/>
    <property type="project" value="UniProtKB-KW"/>
</dbReference>
<keyword evidence="7" id="KW-0808">Transferase</keyword>
<dbReference type="Gene3D" id="2.40.40.20">
    <property type="match status" value="1"/>
</dbReference>
<dbReference type="InterPro" id="IPR000722">
    <property type="entry name" value="RNA_pol_asu"/>
</dbReference>
<name>A0A397TA91_9GLOM</name>
<evidence type="ECO:0000256" key="2">
    <source>
        <dbReference type="ARBA" id="ARBA00007616"/>
    </source>
</evidence>
<dbReference type="InterPro" id="IPR007120">
    <property type="entry name" value="DNA-dir_RNAP_su2_dom"/>
</dbReference>
<dbReference type="GO" id="GO:0032549">
    <property type="term" value="F:ribonucleoside binding"/>
    <property type="evidence" value="ECO:0007669"/>
    <property type="project" value="InterPro"/>
</dbReference>
<evidence type="ECO:0000256" key="13">
    <source>
        <dbReference type="ARBA" id="ARBA00033154"/>
    </source>
</evidence>
<dbReference type="PANTHER" id="PTHR20856">
    <property type="entry name" value="DNA-DIRECTED RNA POLYMERASE I SUBUNIT 2"/>
    <property type="match status" value="1"/>
</dbReference>
<dbReference type="Gene3D" id="3.90.1800.10">
    <property type="entry name" value="RNA polymerase alpha subunit dimerisation domain"/>
    <property type="match status" value="1"/>
</dbReference>
<comment type="catalytic activity">
    <reaction evidence="14">
        <text>RNA(n) + a ribonucleoside 5'-triphosphate = RNA(n+1) + diphosphate</text>
        <dbReference type="Rhea" id="RHEA:21248"/>
        <dbReference type="Rhea" id="RHEA-COMP:14527"/>
        <dbReference type="Rhea" id="RHEA-COMP:17342"/>
        <dbReference type="ChEBI" id="CHEBI:33019"/>
        <dbReference type="ChEBI" id="CHEBI:61557"/>
        <dbReference type="ChEBI" id="CHEBI:140395"/>
        <dbReference type="EC" id="2.7.7.6"/>
    </reaction>
</comment>
<evidence type="ECO:0000256" key="12">
    <source>
        <dbReference type="ARBA" id="ARBA00023163"/>
    </source>
</evidence>
<feature type="domain" description="RNA polymerase N-terminal" evidence="15">
    <location>
        <begin position="405"/>
        <end position="624"/>
    </location>
</feature>
<dbReference type="EC" id="2.7.7.6" evidence="4"/>
<evidence type="ECO:0000256" key="8">
    <source>
        <dbReference type="ARBA" id="ARBA00022695"/>
    </source>
</evidence>
<dbReference type="Gene3D" id="1.10.274.100">
    <property type="entry name" value="RNA polymerase Rpb1, domain 3"/>
    <property type="match status" value="1"/>
</dbReference>
<evidence type="ECO:0000256" key="3">
    <source>
        <dbReference type="ARBA" id="ARBA00009839"/>
    </source>
</evidence>
<dbReference type="Proteomes" id="UP000265703">
    <property type="component" value="Unassembled WGS sequence"/>
</dbReference>
<dbReference type="Pfam" id="PF04560">
    <property type="entry name" value="RNA_pol_Rpb2_7"/>
    <property type="match status" value="1"/>
</dbReference>
<evidence type="ECO:0000256" key="5">
    <source>
        <dbReference type="ARBA" id="ARBA00018273"/>
    </source>
</evidence>
<accession>A0A397TA91</accession>